<keyword evidence="7" id="KW-1185">Reference proteome</keyword>
<dbReference type="OrthoDB" id="9769628at2"/>
<dbReference type="NCBIfam" id="TIGR02050">
    <property type="entry name" value="gshA_cyan_rel"/>
    <property type="match status" value="1"/>
</dbReference>
<dbReference type="InterPro" id="IPR014746">
    <property type="entry name" value="Gln_synth/guanido_kin_cat_dom"/>
</dbReference>
<comment type="caution">
    <text evidence="6">The sequence shown here is derived from an EMBL/GenBank/DDBJ whole genome shotgun (WGS) entry which is preliminary data.</text>
</comment>
<dbReference type="InterPro" id="IPR050141">
    <property type="entry name" value="GCL_type2/YbdK_subfam"/>
</dbReference>
<organism evidence="6 7">
    <name type="scientific">Ktedonobacter racemifer DSM 44963</name>
    <dbReference type="NCBI Taxonomy" id="485913"/>
    <lineage>
        <taxon>Bacteria</taxon>
        <taxon>Bacillati</taxon>
        <taxon>Chloroflexota</taxon>
        <taxon>Ktedonobacteria</taxon>
        <taxon>Ktedonobacterales</taxon>
        <taxon>Ktedonobacteraceae</taxon>
        <taxon>Ktedonobacter</taxon>
    </lineage>
</organism>
<proteinExistence type="inferred from homology"/>
<evidence type="ECO:0000256" key="5">
    <source>
        <dbReference type="HAMAP-Rule" id="MF_01609"/>
    </source>
</evidence>
<comment type="similarity">
    <text evidence="5">Belongs to the glutamate--cysteine ligase type 2 family. YbdK subfamily.</text>
</comment>
<dbReference type="Proteomes" id="UP000004508">
    <property type="component" value="Unassembled WGS sequence"/>
</dbReference>
<dbReference type="Pfam" id="PF04107">
    <property type="entry name" value="GCS2"/>
    <property type="match status" value="1"/>
</dbReference>
<dbReference type="InterPro" id="IPR006336">
    <property type="entry name" value="GCS2"/>
</dbReference>
<dbReference type="GO" id="GO:0005524">
    <property type="term" value="F:ATP binding"/>
    <property type="evidence" value="ECO:0007669"/>
    <property type="project" value="UniProtKB-KW"/>
</dbReference>
<dbReference type="PANTHER" id="PTHR36510:SF1">
    <property type="entry name" value="GLUTAMATE--CYSTEINE LIGASE 2-RELATED"/>
    <property type="match status" value="1"/>
</dbReference>
<evidence type="ECO:0000313" key="6">
    <source>
        <dbReference type="EMBL" id="EFH89632.1"/>
    </source>
</evidence>
<name>D6TJM5_KTERA</name>
<evidence type="ECO:0000256" key="2">
    <source>
        <dbReference type="ARBA" id="ARBA00022741"/>
    </source>
</evidence>
<comment type="catalytic activity">
    <reaction evidence="4 5">
        <text>L-cysteine + L-glutamate + ATP = gamma-L-glutamyl-L-cysteine + ADP + phosphate + H(+)</text>
        <dbReference type="Rhea" id="RHEA:13285"/>
        <dbReference type="ChEBI" id="CHEBI:15378"/>
        <dbReference type="ChEBI" id="CHEBI:29985"/>
        <dbReference type="ChEBI" id="CHEBI:30616"/>
        <dbReference type="ChEBI" id="CHEBI:35235"/>
        <dbReference type="ChEBI" id="CHEBI:43474"/>
        <dbReference type="ChEBI" id="CHEBI:58173"/>
        <dbReference type="ChEBI" id="CHEBI:456216"/>
        <dbReference type="EC" id="6.3.2.2"/>
    </reaction>
</comment>
<comment type="function">
    <text evidence="5">ATP-dependent carboxylate-amine ligase which exhibits weak glutamate--cysteine ligase activity.</text>
</comment>
<dbReference type="EC" id="6.3.2.2" evidence="5"/>
<keyword evidence="2 5" id="KW-0547">Nucleotide-binding</keyword>
<dbReference type="AlphaFoldDB" id="D6TJM5"/>
<gene>
    <name evidence="6" type="ORF">Krac_11197</name>
</gene>
<evidence type="ECO:0000313" key="7">
    <source>
        <dbReference type="Proteomes" id="UP000004508"/>
    </source>
</evidence>
<dbReference type="STRING" id="485913.Krac_11197"/>
<evidence type="ECO:0000256" key="4">
    <source>
        <dbReference type="ARBA" id="ARBA00048819"/>
    </source>
</evidence>
<dbReference type="NCBIfam" id="NF010039">
    <property type="entry name" value="PRK13515.1"/>
    <property type="match status" value="1"/>
</dbReference>
<dbReference type="SUPFAM" id="SSF55931">
    <property type="entry name" value="Glutamine synthetase/guanido kinase"/>
    <property type="match status" value="1"/>
</dbReference>
<dbReference type="eggNOG" id="COG2170">
    <property type="taxonomic scope" value="Bacteria"/>
</dbReference>
<dbReference type="InParanoid" id="D6TJM5"/>
<dbReference type="PANTHER" id="PTHR36510">
    <property type="entry name" value="GLUTAMATE--CYSTEINE LIGASE 2-RELATED"/>
    <property type="match status" value="1"/>
</dbReference>
<sequence length="380" mass="42840">MPNMSSNFTLGVEEEFQLVDTHTGELRSCAPAILARGYEQFGEQITSEVLQATLELTSDVFPTIEVARQALSVSRAKLAKLVAQEGVALMSAGTHPSSSWKVQKRSEGERYDELVAEYQDVVLSDQIFGLHVHVGIGESARDHEIGMKVFSQARTWLPHLLALSTNAPFWEGRYTGLKSYRAVQRRRFPRTGIPDAFASWSDYERYVQRLVAMGAIDNGKKIWWDMRPHIFFPTLEFRICDMPATLEDTLAIAALCQALVAKLTWLNERGREVPVLSSHFIEENEWGAMRYGLDARWLDFTQERTISMRAALADLLDFVDEVVAELGSRKEINYLRALLEDKRGTGADQQIAVYKESGDLHRVVSFLCAQTMQGIQSTEG</sequence>
<evidence type="ECO:0000256" key="3">
    <source>
        <dbReference type="ARBA" id="ARBA00022840"/>
    </source>
</evidence>
<evidence type="ECO:0000256" key="1">
    <source>
        <dbReference type="ARBA" id="ARBA00022598"/>
    </source>
</evidence>
<dbReference type="GO" id="GO:0004357">
    <property type="term" value="F:glutamate-cysteine ligase activity"/>
    <property type="evidence" value="ECO:0007669"/>
    <property type="project" value="UniProtKB-EC"/>
</dbReference>
<dbReference type="InterPro" id="IPR011793">
    <property type="entry name" value="YbdK"/>
</dbReference>
<accession>D6TJM5</accession>
<dbReference type="GO" id="GO:0042398">
    <property type="term" value="P:modified amino acid biosynthetic process"/>
    <property type="evidence" value="ECO:0007669"/>
    <property type="project" value="InterPro"/>
</dbReference>
<dbReference type="EMBL" id="ADVG01000001">
    <property type="protein sequence ID" value="EFH89632.1"/>
    <property type="molecule type" value="Genomic_DNA"/>
</dbReference>
<dbReference type="HAMAP" id="MF_01609">
    <property type="entry name" value="Glu_cys_ligase_2"/>
    <property type="match status" value="1"/>
</dbReference>
<reference evidence="6 7" key="1">
    <citation type="journal article" date="2011" name="Stand. Genomic Sci.">
        <title>Non-contiguous finished genome sequence and contextual data of the filamentous soil bacterium Ktedonobacter racemifer type strain (SOSP1-21).</title>
        <authorList>
            <person name="Chang Y.J."/>
            <person name="Land M."/>
            <person name="Hauser L."/>
            <person name="Chertkov O."/>
            <person name="Del Rio T.G."/>
            <person name="Nolan M."/>
            <person name="Copeland A."/>
            <person name="Tice H."/>
            <person name="Cheng J.F."/>
            <person name="Lucas S."/>
            <person name="Han C."/>
            <person name="Goodwin L."/>
            <person name="Pitluck S."/>
            <person name="Ivanova N."/>
            <person name="Ovchinikova G."/>
            <person name="Pati A."/>
            <person name="Chen A."/>
            <person name="Palaniappan K."/>
            <person name="Mavromatis K."/>
            <person name="Liolios K."/>
            <person name="Brettin T."/>
            <person name="Fiebig A."/>
            <person name="Rohde M."/>
            <person name="Abt B."/>
            <person name="Goker M."/>
            <person name="Detter J.C."/>
            <person name="Woyke T."/>
            <person name="Bristow J."/>
            <person name="Eisen J.A."/>
            <person name="Markowitz V."/>
            <person name="Hugenholtz P."/>
            <person name="Kyrpides N.C."/>
            <person name="Klenk H.P."/>
            <person name="Lapidus A."/>
        </authorList>
    </citation>
    <scope>NUCLEOTIDE SEQUENCE [LARGE SCALE GENOMIC DNA]</scope>
    <source>
        <strain evidence="7">DSM 44963</strain>
    </source>
</reference>
<keyword evidence="1 5" id="KW-0436">Ligase</keyword>
<dbReference type="Gene3D" id="3.30.590.20">
    <property type="match status" value="1"/>
</dbReference>
<keyword evidence="3 5" id="KW-0067">ATP-binding</keyword>
<protein>
    <recommendedName>
        <fullName evidence="5">Putative glutamate--cysteine ligase 2</fullName>
        <ecNumber evidence="5">6.3.2.2</ecNumber>
    </recommendedName>
    <alternativeName>
        <fullName evidence="5">Gamma-glutamylcysteine synthetase 2</fullName>
        <shortName evidence="5">GCS 2</shortName>
        <shortName evidence="5">Gamma-GCS 2</shortName>
    </alternativeName>
</protein>